<comment type="similarity">
    <text evidence="2">Belongs to the acyltransferase 3 family.</text>
</comment>
<dbReference type="InterPro" id="IPR002656">
    <property type="entry name" value="Acyl_transf_3_dom"/>
</dbReference>
<dbReference type="GO" id="GO:0009246">
    <property type="term" value="P:enterobacterial common antigen biosynthetic process"/>
    <property type="evidence" value="ECO:0007669"/>
    <property type="project" value="TreeGrafter"/>
</dbReference>
<evidence type="ECO:0000256" key="2">
    <source>
        <dbReference type="ARBA" id="ARBA00007400"/>
    </source>
</evidence>
<dbReference type="RefSeq" id="WP_044433145.1">
    <property type="nucleotide sequence ID" value="NZ_BJYZ01000011.1"/>
</dbReference>
<dbReference type="AlphaFoldDB" id="A0A512DPU6"/>
<feature type="region of interest" description="Disordered" evidence="7">
    <location>
        <begin position="326"/>
        <end position="355"/>
    </location>
</feature>
<feature type="transmembrane region" description="Helical" evidence="8">
    <location>
        <begin position="116"/>
        <end position="136"/>
    </location>
</feature>
<feature type="transmembrane region" description="Helical" evidence="8">
    <location>
        <begin position="224"/>
        <end position="246"/>
    </location>
</feature>
<accession>A0A512DPU6</accession>
<gene>
    <name evidence="10" type="ORF">SAE02_26520</name>
</gene>
<evidence type="ECO:0000313" key="10">
    <source>
        <dbReference type="EMBL" id="GEO38504.1"/>
    </source>
</evidence>
<evidence type="ECO:0000256" key="5">
    <source>
        <dbReference type="ARBA" id="ARBA00022989"/>
    </source>
</evidence>
<evidence type="ECO:0000313" key="11">
    <source>
        <dbReference type="Proteomes" id="UP000321523"/>
    </source>
</evidence>
<keyword evidence="5 8" id="KW-1133">Transmembrane helix</keyword>
<feature type="transmembrane region" description="Helical" evidence="8">
    <location>
        <begin position="166"/>
        <end position="188"/>
    </location>
</feature>
<reference evidence="10 11" key="1">
    <citation type="submission" date="2019-07" db="EMBL/GenBank/DDBJ databases">
        <title>Whole genome shotgun sequence of Skermanella aerolata NBRC 106429.</title>
        <authorList>
            <person name="Hosoyama A."/>
            <person name="Uohara A."/>
            <person name="Ohji S."/>
            <person name="Ichikawa N."/>
        </authorList>
    </citation>
    <scope>NUCLEOTIDE SEQUENCE [LARGE SCALE GENOMIC DNA]</scope>
    <source>
        <strain evidence="10 11">NBRC 106429</strain>
    </source>
</reference>
<keyword evidence="11" id="KW-1185">Reference proteome</keyword>
<protein>
    <submittedName>
        <fullName evidence="10">Acyltransferase</fullName>
    </submittedName>
</protein>
<evidence type="ECO:0000256" key="7">
    <source>
        <dbReference type="SAM" id="MobiDB-lite"/>
    </source>
</evidence>
<dbReference type="OrthoDB" id="9814956at2"/>
<comment type="subcellular location">
    <subcellularLocation>
        <location evidence="1">Cell membrane</location>
        <topology evidence="1">Multi-pass membrane protein</topology>
    </subcellularLocation>
</comment>
<name>A0A512DPU6_9PROT</name>
<feature type="domain" description="Acyltransferase 3" evidence="9">
    <location>
        <begin position="6"/>
        <end position="305"/>
    </location>
</feature>
<organism evidence="10 11">
    <name type="scientific">Skermanella aerolata</name>
    <dbReference type="NCBI Taxonomy" id="393310"/>
    <lineage>
        <taxon>Bacteria</taxon>
        <taxon>Pseudomonadati</taxon>
        <taxon>Pseudomonadota</taxon>
        <taxon>Alphaproteobacteria</taxon>
        <taxon>Rhodospirillales</taxon>
        <taxon>Azospirillaceae</taxon>
        <taxon>Skermanella</taxon>
    </lineage>
</organism>
<feature type="transmembrane region" description="Helical" evidence="8">
    <location>
        <begin position="7"/>
        <end position="29"/>
    </location>
</feature>
<dbReference type="PANTHER" id="PTHR40074">
    <property type="entry name" value="O-ACETYLTRANSFERASE WECH"/>
    <property type="match status" value="1"/>
</dbReference>
<evidence type="ECO:0000259" key="9">
    <source>
        <dbReference type="Pfam" id="PF01757"/>
    </source>
</evidence>
<evidence type="ECO:0000256" key="3">
    <source>
        <dbReference type="ARBA" id="ARBA00022475"/>
    </source>
</evidence>
<feature type="transmembrane region" description="Helical" evidence="8">
    <location>
        <begin position="258"/>
        <end position="277"/>
    </location>
</feature>
<keyword evidence="4 8" id="KW-0812">Transmembrane</keyword>
<dbReference type="Pfam" id="PF01757">
    <property type="entry name" value="Acyl_transf_3"/>
    <property type="match status" value="1"/>
</dbReference>
<feature type="transmembrane region" description="Helical" evidence="8">
    <location>
        <begin position="200"/>
        <end position="218"/>
    </location>
</feature>
<keyword evidence="6 8" id="KW-0472">Membrane</keyword>
<evidence type="ECO:0000256" key="8">
    <source>
        <dbReference type="SAM" id="Phobius"/>
    </source>
</evidence>
<feature type="transmembrane region" description="Helical" evidence="8">
    <location>
        <begin position="79"/>
        <end position="96"/>
    </location>
</feature>
<dbReference type="PANTHER" id="PTHR40074:SF4">
    <property type="entry name" value="INNER MEMBRANE PROTEIN YCFT"/>
    <property type="match status" value="1"/>
</dbReference>
<evidence type="ECO:0000256" key="1">
    <source>
        <dbReference type="ARBA" id="ARBA00004651"/>
    </source>
</evidence>
<proteinExistence type="inferred from homology"/>
<keyword evidence="10" id="KW-0012">Acyltransferase</keyword>
<sequence>MKDDKIAWVQCAKGLTICLVVYGHAMYGVNTAVGLNPTFFDYCNDFFNIFRMPLFFFVSGIFAARSIARPTNQFINRTVLHFVYIYIVWCVIQYSFRMMTGSVANHEIDPYAILYIAYQPINVLWFVYVLLAFFLITRLLRPVPYFIVLPLAGALAVTPMDTGSYSLDHFCGTYVFFLMGYYGSGVILEQAKRFRPIHAAVLVPLFSAVTLAVIYADLRQVPMIWLTCAIFGIFAMATLCICLSELRLDGVFRYMGSYSLPIFVSHTIATAGTRVILSKLGLGDQPGLLLVGSTLGGVFLPILLAETCDRLKFPWLFRKPDWFTISPSAGDPSADNPSAGPQDTNRRLADSSAQP</sequence>
<dbReference type="EMBL" id="BJYZ01000011">
    <property type="protein sequence ID" value="GEO38504.1"/>
    <property type="molecule type" value="Genomic_DNA"/>
</dbReference>
<evidence type="ECO:0000256" key="4">
    <source>
        <dbReference type="ARBA" id="ARBA00022692"/>
    </source>
</evidence>
<feature type="transmembrane region" description="Helical" evidence="8">
    <location>
        <begin position="289"/>
        <end position="308"/>
    </location>
</feature>
<comment type="caution">
    <text evidence="10">The sequence shown here is derived from an EMBL/GenBank/DDBJ whole genome shotgun (WGS) entry which is preliminary data.</text>
</comment>
<keyword evidence="10" id="KW-0808">Transferase</keyword>
<keyword evidence="3" id="KW-1003">Cell membrane</keyword>
<dbReference type="Proteomes" id="UP000321523">
    <property type="component" value="Unassembled WGS sequence"/>
</dbReference>
<feature type="transmembrane region" description="Helical" evidence="8">
    <location>
        <begin position="143"/>
        <end position="160"/>
    </location>
</feature>
<dbReference type="GO" id="GO:0005886">
    <property type="term" value="C:plasma membrane"/>
    <property type="evidence" value="ECO:0007669"/>
    <property type="project" value="UniProtKB-SubCell"/>
</dbReference>
<dbReference type="GO" id="GO:0016413">
    <property type="term" value="F:O-acetyltransferase activity"/>
    <property type="evidence" value="ECO:0007669"/>
    <property type="project" value="TreeGrafter"/>
</dbReference>
<evidence type="ECO:0000256" key="6">
    <source>
        <dbReference type="ARBA" id="ARBA00023136"/>
    </source>
</evidence>
<feature type="transmembrane region" description="Helical" evidence="8">
    <location>
        <begin position="49"/>
        <end position="67"/>
    </location>
</feature>